<accession>A0A6N7VXL4</accession>
<dbReference type="InterPro" id="IPR050767">
    <property type="entry name" value="Sel1_AlgK"/>
</dbReference>
<dbReference type="InterPro" id="IPR011990">
    <property type="entry name" value="TPR-like_helical_dom_sf"/>
</dbReference>
<evidence type="ECO:0000313" key="1">
    <source>
        <dbReference type="EMBL" id="MSS81841.1"/>
    </source>
</evidence>
<reference evidence="1 2" key="1">
    <citation type="submission" date="2019-08" db="EMBL/GenBank/DDBJ databases">
        <title>In-depth cultivation of the pig gut microbiome towards novel bacterial diversity and tailored functional studies.</title>
        <authorList>
            <person name="Wylensek D."/>
            <person name="Hitch T.C.A."/>
            <person name="Clavel T."/>
        </authorList>
    </citation>
    <scope>NUCLEOTIDE SEQUENCE [LARGE SCALE GENOMIC DNA]</scope>
    <source>
        <strain evidence="1 2">WCA-389-WT-5B</strain>
    </source>
</reference>
<dbReference type="OrthoDB" id="2243049at2"/>
<proteinExistence type="predicted"/>
<dbReference type="PANTHER" id="PTHR11102:SF160">
    <property type="entry name" value="ERAD-ASSOCIATED E3 UBIQUITIN-PROTEIN LIGASE COMPONENT HRD3"/>
    <property type="match status" value="1"/>
</dbReference>
<sequence>MESKAGEKVKQADAKEQLGKETCELDQLFLNLPAGEAYPQIQAKAWDGCGRALFLLALYLDGGYGTFFLDEGLARSYASAASRAGDPVAPAFGALKDLPGLGESVRVFVRQREKIRARAAEGDFLAQYYLGIMYAYGEGVDPSYEEALIWFGKSAAQGFAAAQLAMGSFLRLVSEEKNESWREKRLAWYQKAAAKGHAEAQVRLAQEYRLRCHDLEQAGIWYEKAARQGHPGACEIMGHFWESGYLGQADPAQALVWYRKAWLRGSPSACNAIARLYEEGRGVPQSWKQAAMWYKRYWGR</sequence>
<name>A0A6N7VXL4_ACIFE</name>
<evidence type="ECO:0000313" key="2">
    <source>
        <dbReference type="Proteomes" id="UP000441455"/>
    </source>
</evidence>
<dbReference type="InterPro" id="IPR006597">
    <property type="entry name" value="Sel1-like"/>
</dbReference>
<dbReference type="Proteomes" id="UP000441455">
    <property type="component" value="Unassembled WGS sequence"/>
</dbReference>
<gene>
    <name evidence="1" type="ORF">FX155_04380</name>
</gene>
<organism evidence="1 2">
    <name type="scientific">Acidaminococcus fermentans</name>
    <dbReference type="NCBI Taxonomy" id="905"/>
    <lineage>
        <taxon>Bacteria</taxon>
        <taxon>Bacillati</taxon>
        <taxon>Bacillota</taxon>
        <taxon>Negativicutes</taxon>
        <taxon>Acidaminococcales</taxon>
        <taxon>Acidaminococcaceae</taxon>
        <taxon>Acidaminococcus</taxon>
    </lineage>
</organism>
<dbReference type="AlphaFoldDB" id="A0A6N7VXL4"/>
<dbReference type="EMBL" id="VULN01000005">
    <property type="protein sequence ID" value="MSS81841.1"/>
    <property type="molecule type" value="Genomic_DNA"/>
</dbReference>
<dbReference type="SMART" id="SM00671">
    <property type="entry name" value="SEL1"/>
    <property type="match status" value="6"/>
</dbReference>
<dbReference type="PANTHER" id="PTHR11102">
    <property type="entry name" value="SEL-1-LIKE PROTEIN"/>
    <property type="match status" value="1"/>
</dbReference>
<protein>
    <submittedName>
        <fullName evidence="1">Sel1 repeat family protein</fullName>
    </submittedName>
</protein>
<comment type="caution">
    <text evidence="1">The sequence shown here is derived from an EMBL/GenBank/DDBJ whole genome shotgun (WGS) entry which is preliminary data.</text>
</comment>
<dbReference type="SUPFAM" id="SSF81901">
    <property type="entry name" value="HCP-like"/>
    <property type="match status" value="2"/>
</dbReference>
<dbReference type="Gene3D" id="1.25.40.10">
    <property type="entry name" value="Tetratricopeptide repeat domain"/>
    <property type="match status" value="2"/>
</dbReference>
<dbReference type="Pfam" id="PF08238">
    <property type="entry name" value="Sel1"/>
    <property type="match status" value="6"/>
</dbReference>
<dbReference type="RefSeq" id="WP_154487879.1">
    <property type="nucleotide sequence ID" value="NZ_VULN01000005.1"/>
</dbReference>